<dbReference type="InterPro" id="IPR045670">
    <property type="entry name" value="DUF5916"/>
</dbReference>
<dbReference type="Pfam" id="PF06452">
    <property type="entry name" value="CBM9_1"/>
    <property type="match status" value="1"/>
</dbReference>
<dbReference type="CDD" id="cd09618">
    <property type="entry name" value="CBM9_like_2"/>
    <property type="match status" value="1"/>
</dbReference>
<gene>
    <name evidence="3" type="ORF">ESZ26_10410</name>
    <name evidence="4" type="ORF">ESZ27_17805</name>
</gene>
<evidence type="ECO:0000313" key="6">
    <source>
        <dbReference type="Proteomes" id="UP000321917"/>
    </source>
</evidence>
<dbReference type="OrthoDB" id="9786766at2"/>
<dbReference type="Proteomes" id="UP000321917">
    <property type="component" value="Unassembled WGS sequence"/>
</dbReference>
<sequence>MATFLLLANNRTKLTNDCFNCIFLTQFIQSHYIKIIKCNPGEKMLLLRSSYKAIVASIFLLFSQNSFAEQKSQEQIINKIEHLSIPYAKTKVTIDGDINDDEWSQALSIELNIVNDPWHNKPSPVKTTAKIFENGDTIYISFIAQDPNPEEIIAYLGDRDTRLQDDVVGIKLDTYNNRRLSYELFVNPYGSQIDRIKNELTGDVNSAWDGMWQSFGKRTATGYQVEMAVPYHALNFADTDEEKTWAIEFIRLYPRDSRLRISHIPLDRDNDCWLCQIPEAKGFKHAKTGNNLTITPAVVASKNDTRDIYNPQDEWHNDNDTEAGVDLRWGINANTLLNVTVNPDFSTVESDAGQLSVNKTYSLFYQEARPFFVENSDYFSSNFNLVYTRNIADPDYGAKLTGTNDNHTYGAFISHDTETNFIVPGNTGSRLRSLNEESHSGAFKYRYDFSEDFSLGAISTLRKSDSYQNTVAGINTKYKMDDSNAILAQVVHSNSDDSIQESADLADQAVKLSYEHNSEYWSVNVEHQKIGKDFRADLGFMPKADYQDEKLLVDRYFYSEGDSFWQEAKLSGQWQIKHNENGELLEKSLTSSFTIDGPKLSRFDIMFTYADKIGLRENELAQLNGGSAAIEFDDSIDGNTDRFTEKLLTMFAYMKPTRYLYGELYFSFGKKIDYQNNRLADYQEIYANTRLNPTSHLEIDFSYTYETLDTSQGNVYDANLVELRVSYQFDVNSYLKLNVVYYDVDKNLANNPLAYSKTNSDISTQLIYSYKLNPQTVFFLGYSDNSYQDDDLTKLRRGERTLFTKVSYAWMP</sequence>
<dbReference type="SUPFAM" id="SSF49344">
    <property type="entry name" value="CBD9-like"/>
    <property type="match status" value="1"/>
</dbReference>
<dbReference type="AlphaFoldDB" id="A0A5C6Q3B0"/>
<evidence type="ECO:0000313" key="5">
    <source>
        <dbReference type="Proteomes" id="UP000321525"/>
    </source>
</evidence>
<evidence type="ECO:0000313" key="4">
    <source>
        <dbReference type="EMBL" id="TWX63137.1"/>
    </source>
</evidence>
<dbReference type="Pfam" id="PF19313">
    <property type="entry name" value="DUF5916"/>
    <property type="match status" value="1"/>
</dbReference>
<dbReference type="Proteomes" id="UP000321525">
    <property type="component" value="Unassembled WGS sequence"/>
</dbReference>
<name>A0A5C6Q3B0_9GAMM</name>
<feature type="domain" description="Carbohydrate-binding" evidence="1">
    <location>
        <begin position="94"/>
        <end position="248"/>
    </location>
</feature>
<evidence type="ECO:0000313" key="3">
    <source>
        <dbReference type="EMBL" id="TWX59125.1"/>
    </source>
</evidence>
<feature type="domain" description="DUF5916" evidence="2">
    <location>
        <begin position="314"/>
        <end position="395"/>
    </location>
</feature>
<evidence type="ECO:0000259" key="2">
    <source>
        <dbReference type="Pfam" id="PF19313"/>
    </source>
</evidence>
<comment type="caution">
    <text evidence="4">The sequence shown here is derived from an EMBL/GenBank/DDBJ whole genome shotgun (WGS) entry which is preliminary data.</text>
</comment>
<dbReference type="EMBL" id="VOLQ01000052">
    <property type="protein sequence ID" value="TWX63137.1"/>
    <property type="molecule type" value="Genomic_DNA"/>
</dbReference>
<dbReference type="GO" id="GO:0004553">
    <property type="term" value="F:hydrolase activity, hydrolyzing O-glycosyl compounds"/>
    <property type="evidence" value="ECO:0007669"/>
    <property type="project" value="InterPro"/>
</dbReference>
<evidence type="ECO:0000259" key="1">
    <source>
        <dbReference type="Pfam" id="PF06452"/>
    </source>
</evidence>
<dbReference type="EMBL" id="VOLR01000013">
    <property type="protein sequence ID" value="TWX59125.1"/>
    <property type="molecule type" value="Genomic_DNA"/>
</dbReference>
<dbReference type="Gene3D" id="2.60.40.1190">
    <property type="match status" value="1"/>
</dbReference>
<reference evidence="4 6" key="1">
    <citation type="submission" date="2019-07" db="EMBL/GenBank/DDBJ databases">
        <title>Genomes of sea-ice associated Colwellia species.</title>
        <authorList>
            <person name="Bowman J.P."/>
        </authorList>
    </citation>
    <scope>NUCLEOTIDE SEQUENCE [LARGE SCALE GENOMIC DNA]</scope>
    <source>
        <strain evidence="3 5">ACAM 607</strain>
        <strain evidence="4 6">IC036</strain>
    </source>
</reference>
<proteinExistence type="predicted"/>
<accession>A0A5C6Q3B0</accession>
<dbReference type="GO" id="GO:0016052">
    <property type="term" value="P:carbohydrate catabolic process"/>
    <property type="evidence" value="ECO:0007669"/>
    <property type="project" value="InterPro"/>
</dbReference>
<organism evidence="4 6">
    <name type="scientific">Colwellia hornerae</name>
    <dbReference type="NCBI Taxonomy" id="89402"/>
    <lineage>
        <taxon>Bacteria</taxon>
        <taxon>Pseudomonadati</taxon>
        <taxon>Pseudomonadota</taxon>
        <taxon>Gammaproteobacteria</taxon>
        <taxon>Alteromonadales</taxon>
        <taxon>Colwelliaceae</taxon>
        <taxon>Colwellia</taxon>
    </lineage>
</organism>
<dbReference type="InterPro" id="IPR010502">
    <property type="entry name" value="Carb-bd_dom_fam9"/>
</dbReference>
<dbReference type="GO" id="GO:0030246">
    <property type="term" value="F:carbohydrate binding"/>
    <property type="evidence" value="ECO:0007669"/>
    <property type="project" value="InterPro"/>
</dbReference>
<protein>
    <submittedName>
        <fullName evidence="4">Carbohydrate binding family 9 domain-containing protein</fullName>
    </submittedName>
</protein>
<keyword evidence="5" id="KW-1185">Reference proteome</keyword>